<dbReference type="PROSITE" id="PS51732">
    <property type="entry name" value="ASN_GLN_ASE_3"/>
    <property type="match status" value="1"/>
</dbReference>
<dbReference type="InterPro" id="IPR027473">
    <property type="entry name" value="L-asparaginase_C"/>
</dbReference>
<dbReference type="PANTHER" id="PTHR11707">
    <property type="entry name" value="L-ASPARAGINASE"/>
    <property type="match status" value="1"/>
</dbReference>
<organism evidence="2 3">
    <name type="scientific">Acanthopleuribacter pedis</name>
    <dbReference type="NCBI Taxonomy" id="442870"/>
    <lineage>
        <taxon>Bacteria</taxon>
        <taxon>Pseudomonadati</taxon>
        <taxon>Acidobacteriota</taxon>
        <taxon>Holophagae</taxon>
        <taxon>Acanthopleuribacterales</taxon>
        <taxon>Acanthopleuribacteraceae</taxon>
        <taxon>Acanthopleuribacter</taxon>
    </lineage>
</organism>
<dbReference type="EMBL" id="JAFREP010000024">
    <property type="protein sequence ID" value="MBO1321394.1"/>
    <property type="molecule type" value="Genomic_DNA"/>
</dbReference>
<dbReference type="SUPFAM" id="SSF53774">
    <property type="entry name" value="Glutaminase/Asparaginase"/>
    <property type="match status" value="1"/>
</dbReference>
<keyword evidence="3" id="KW-1185">Reference proteome</keyword>
<gene>
    <name evidence="2" type="ORF">J3U88_23130</name>
</gene>
<evidence type="ECO:0000313" key="2">
    <source>
        <dbReference type="EMBL" id="MBO1321394.1"/>
    </source>
</evidence>
<evidence type="ECO:0000313" key="3">
    <source>
        <dbReference type="Proteomes" id="UP000664417"/>
    </source>
</evidence>
<dbReference type="Pfam" id="PF17763">
    <property type="entry name" value="Asparaginase_C"/>
    <property type="match status" value="1"/>
</dbReference>
<feature type="domain" description="Asparaginase/glutaminase C-terminal" evidence="1">
    <location>
        <begin position="12"/>
        <end position="112"/>
    </location>
</feature>
<protein>
    <recommendedName>
        <fullName evidence="1">Asparaginase/glutaminase C-terminal domain-containing protein</fullName>
    </recommendedName>
</protein>
<dbReference type="PANTHER" id="PTHR11707:SF28">
    <property type="entry name" value="60 KDA LYSOPHOSPHOLIPASE"/>
    <property type="match status" value="1"/>
</dbReference>
<comment type="caution">
    <text evidence="2">The sequence shown here is derived from an EMBL/GenBank/DDBJ whole genome shotgun (WGS) entry which is preliminary data.</text>
</comment>
<dbReference type="InterPro" id="IPR006034">
    <property type="entry name" value="Asparaginase/glutaminase-like"/>
</dbReference>
<dbReference type="InterPro" id="IPR036152">
    <property type="entry name" value="Asp/glu_Ase-like_sf"/>
</dbReference>
<dbReference type="Proteomes" id="UP000664417">
    <property type="component" value="Unassembled WGS sequence"/>
</dbReference>
<dbReference type="PIRSF" id="PIRSF500176">
    <property type="entry name" value="L_ASNase"/>
    <property type="match status" value="1"/>
</dbReference>
<dbReference type="InterPro" id="IPR040919">
    <property type="entry name" value="Asparaginase_C"/>
</dbReference>
<name>A0A8J7QCS8_9BACT</name>
<evidence type="ECO:0000259" key="1">
    <source>
        <dbReference type="Pfam" id="PF17763"/>
    </source>
</evidence>
<dbReference type="PIRSF" id="PIRSF001220">
    <property type="entry name" value="L-ASNase_gatD"/>
    <property type="match status" value="1"/>
</dbReference>
<reference evidence="2" key="1">
    <citation type="submission" date="2021-03" db="EMBL/GenBank/DDBJ databases">
        <authorList>
            <person name="Wang G."/>
        </authorList>
    </citation>
    <scope>NUCLEOTIDE SEQUENCE</scope>
    <source>
        <strain evidence="2">KCTC 12899</strain>
    </source>
</reference>
<dbReference type="AlphaFoldDB" id="A0A8J7QCS8"/>
<accession>A0A8J7QCS8</accession>
<proteinExistence type="predicted"/>
<dbReference type="GO" id="GO:0004067">
    <property type="term" value="F:asparaginase activity"/>
    <property type="evidence" value="ECO:0007669"/>
    <property type="project" value="UniProtKB-UniRule"/>
</dbReference>
<sequence>MLLATNPCENCGLKPAILQHIGEQSSGLVIAAYGAGNIPTKQGPGFYSLVSVIAHLHQGGIPVVLTTQCVTGQAEPHLYQTGYYAHCAGALAGGDMLPKTAMVKLSWLLGLAESGWSQSERADHTLALMGASLCGERQVTAVEEVHPKIPSETRLQDSHLATVPPGI</sequence>
<dbReference type="Gene3D" id="3.40.50.40">
    <property type="match status" value="1"/>
</dbReference>